<feature type="region of interest" description="Disordered" evidence="1">
    <location>
        <begin position="26"/>
        <end position="133"/>
    </location>
</feature>
<evidence type="ECO:0000313" key="4">
    <source>
        <dbReference type="EMBL" id="KAF2399478.1"/>
    </source>
</evidence>
<feature type="signal peptide" evidence="3">
    <location>
        <begin position="1"/>
        <end position="20"/>
    </location>
</feature>
<feature type="compositionally biased region" description="Low complexity" evidence="1">
    <location>
        <begin position="398"/>
        <end position="409"/>
    </location>
</feature>
<keyword evidence="3" id="KW-0732">Signal</keyword>
<evidence type="ECO:0000256" key="1">
    <source>
        <dbReference type="SAM" id="MobiDB-lite"/>
    </source>
</evidence>
<dbReference type="AlphaFoldDB" id="A0A6G1HTU6"/>
<sequence>MAPVVALLVAALLQLPIIHGQVTNGTTTVASTKSPDPPPSPVPLPSTTPLTTTTTPTVDTPTPAPAPAPTPSSSKSSPSPTPTPAPAPVASTPSPEASPAPAPAPAPVPASSSSHAPAPPPAVAPAPAPPRTSTLTQTVSIVSVPATVVDLTVTLPAPVTASPLPGGQAQAARATTAFFPSGTYTGQALLTQSCTIPVYTPIPLPDGSYLEAPLIGCADVRPECCPPLGKVVIPLNDTTGQTAGTLMVAALAQQPLTACPADYSKVSGKVCCPGGFTQYFRPIAHQTPCASQLPWTISVPSAVVSQLSVMNTAVGSQPTDIILVMDHVFALALPLVTKSSGILSTPLKVGIGVGAGVGGALFLALAFLPFFLLRRRRRRRDGYTRPTPTRPPVRHMSDSMTSASTMMPLHTPPLHTPSHSVVETAPHHSHTNSMRTASTHYSEPDAEAMALGMTGPVSPSQQDWAQRKADEYRTLRRPIPQRGVASPPNLTPLEGGDAWEEESVEAVQERMSPPLVVVNTAADRAGVESRF</sequence>
<protein>
    <recommendedName>
        <fullName evidence="6">Osmotin, thaumatin-like protein</fullName>
    </recommendedName>
</protein>
<dbReference type="EMBL" id="ML996697">
    <property type="protein sequence ID" value="KAF2399478.1"/>
    <property type="molecule type" value="Genomic_DNA"/>
</dbReference>
<reference evidence="4" key="1">
    <citation type="journal article" date="2020" name="Stud. Mycol.">
        <title>101 Dothideomycetes genomes: a test case for predicting lifestyles and emergence of pathogens.</title>
        <authorList>
            <person name="Haridas S."/>
            <person name="Albert R."/>
            <person name="Binder M."/>
            <person name="Bloem J."/>
            <person name="Labutti K."/>
            <person name="Salamov A."/>
            <person name="Andreopoulos B."/>
            <person name="Baker S."/>
            <person name="Barry K."/>
            <person name="Bills G."/>
            <person name="Bluhm B."/>
            <person name="Cannon C."/>
            <person name="Castanera R."/>
            <person name="Culley D."/>
            <person name="Daum C."/>
            <person name="Ezra D."/>
            <person name="Gonzalez J."/>
            <person name="Henrissat B."/>
            <person name="Kuo A."/>
            <person name="Liang C."/>
            <person name="Lipzen A."/>
            <person name="Lutzoni F."/>
            <person name="Magnuson J."/>
            <person name="Mondo S."/>
            <person name="Nolan M."/>
            <person name="Ohm R."/>
            <person name="Pangilinan J."/>
            <person name="Park H.-J."/>
            <person name="Ramirez L."/>
            <person name="Alfaro M."/>
            <person name="Sun H."/>
            <person name="Tritt A."/>
            <person name="Yoshinaga Y."/>
            <person name="Zwiers L.-H."/>
            <person name="Turgeon B."/>
            <person name="Goodwin S."/>
            <person name="Spatafora J."/>
            <person name="Crous P."/>
            <person name="Grigoriev I."/>
        </authorList>
    </citation>
    <scope>NUCLEOTIDE SEQUENCE</scope>
    <source>
        <strain evidence="4">CBS 262.69</strain>
    </source>
</reference>
<evidence type="ECO:0008006" key="6">
    <source>
        <dbReference type="Google" id="ProtNLM"/>
    </source>
</evidence>
<dbReference type="Proteomes" id="UP000799640">
    <property type="component" value="Unassembled WGS sequence"/>
</dbReference>
<feature type="compositionally biased region" description="Pro residues" evidence="1">
    <location>
        <begin position="35"/>
        <end position="46"/>
    </location>
</feature>
<accession>A0A6G1HTU6</accession>
<feature type="transmembrane region" description="Helical" evidence="2">
    <location>
        <begin position="349"/>
        <end position="373"/>
    </location>
</feature>
<feature type="region of interest" description="Disordered" evidence="1">
    <location>
        <begin position="480"/>
        <end position="509"/>
    </location>
</feature>
<organism evidence="4 5">
    <name type="scientific">Trichodelitschia bisporula</name>
    <dbReference type="NCBI Taxonomy" id="703511"/>
    <lineage>
        <taxon>Eukaryota</taxon>
        <taxon>Fungi</taxon>
        <taxon>Dikarya</taxon>
        <taxon>Ascomycota</taxon>
        <taxon>Pezizomycotina</taxon>
        <taxon>Dothideomycetes</taxon>
        <taxon>Dothideomycetes incertae sedis</taxon>
        <taxon>Phaeotrichales</taxon>
        <taxon>Phaeotrichaceae</taxon>
        <taxon>Trichodelitschia</taxon>
    </lineage>
</organism>
<keyword evidence="2" id="KW-0472">Membrane</keyword>
<evidence type="ECO:0000256" key="3">
    <source>
        <dbReference type="SAM" id="SignalP"/>
    </source>
</evidence>
<dbReference type="PRINTS" id="PR01217">
    <property type="entry name" value="PRICHEXTENSN"/>
</dbReference>
<feature type="compositionally biased region" description="Low complexity" evidence="1">
    <location>
        <begin position="47"/>
        <end position="61"/>
    </location>
</feature>
<feature type="chain" id="PRO_5026132621" description="Osmotin, thaumatin-like protein" evidence="3">
    <location>
        <begin position="21"/>
        <end position="531"/>
    </location>
</feature>
<evidence type="ECO:0000256" key="2">
    <source>
        <dbReference type="SAM" id="Phobius"/>
    </source>
</evidence>
<evidence type="ECO:0000313" key="5">
    <source>
        <dbReference type="Proteomes" id="UP000799640"/>
    </source>
</evidence>
<feature type="compositionally biased region" description="Pro residues" evidence="1">
    <location>
        <begin position="117"/>
        <end position="130"/>
    </location>
</feature>
<name>A0A6G1HTU6_9PEZI</name>
<feature type="region of interest" description="Disordered" evidence="1">
    <location>
        <begin position="381"/>
        <end position="415"/>
    </location>
</feature>
<gene>
    <name evidence="4" type="ORF">EJ06DRAFT_53454</name>
</gene>
<keyword evidence="5" id="KW-1185">Reference proteome</keyword>
<proteinExistence type="predicted"/>
<keyword evidence="2" id="KW-1133">Transmembrane helix</keyword>
<keyword evidence="2" id="KW-0812">Transmembrane</keyword>
<dbReference type="OrthoDB" id="3065412at2759"/>
<feature type="compositionally biased region" description="Pro residues" evidence="1">
    <location>
        <begin position="96"/>
        <end position="108"/>
    </location>
</feature>